<sequence length="182" mass="20532">MPCDYLDTLAYESILVMDSIVANHVYHSFLVTIGGYETRVDLLSLDMIDFDVILSIDWLSPYHTILYSHAKTVMLAIPWLLMLEWRGSLGHVPSIVVSFLKSQWMIENGCLAYLAFVKDVSADNPTVDLVPMVREFSDVFPADLPGRPPVRDIDFGIDLPPGTQNIFIPSYHMAPVELKESK</sequence>
<dbReference type="RefSeq" id="XP_075083469.1">
    <property type="nucleotide sequence ID" value="XM_075227368.1"/>
</dbReference>
<name>A0AC58SES3_TOBAC</name>
<protein>
    <submittedName>
        <fullName evidence="2">Uncharacterized protein LOC142167210</fullName>
    </submittedName>
</protein>
<reference evidence="1" key="1">
    <citation type="journal article" date="2014" name="Nat. Commun.">
        <title>The tobacco genome sequence and its comparison with those of tomato and potato.</title>
        <authorList>
            <person name="Sierro N."/>
            <person name="Battey J.N."/>
            <person name="Ouadi S."/>
            <person name="Bakaher N."/>
            <person name="Bovet L."/>
            <person name="Willig A."/>
            <person name="Goepfert S."/>
            <person name="Peitsch M.C."/>
            <person name="Ivanov N.V."/>
        </authorList>
    </citation>
    <scope>NUCLEOTIDE SEQUENCE [LARGE SCALE GENOMIC DNA]</scope>
</reference>
<dbReference type="Proteomes" id="UP000790787">
    <property type="component" value="Chromosome 12"/>
</dbReference>
<gene>
    <name evidence="2" type="primary">LOC142167210</name>
</gene>
<proteinExistence type="predicted"/>
<evidence type="ECO:0000313" key="1">
    <source>
        <dbReference type="Proteomes" id="UP000790787"/>
    </source>
</evidence>
<reference evidence="2" key="2">
    <citation type="submission" date="2025-08" db="UniProtKB">
        <authorList>
            <consortium name="RefSeq"/>
        </authorList>
    </citation>
    <scope>IDENTIFICATION</scope>
    <source>
        <tissue evidence="2">Leaf</tissue>
    </source>
</reference>
<accession>A0AC58SES3</accession>
<evidence type="ECO:0000313" key="2">
    <source>
        <dbReference type="RefSeq" id="XP_075083469.1"/>
    </source>
</evidence>
<organism evidence="1 2">
    <name type="scientific">Nicotiana tabacum</name>
    <name type="common">Common tobacco</name>
    <dbReference type="NCBI Taxonomy" id="4097"/>
    <lineage>
        <taxon>Eukaryota</taxon>
        <taxon>Viridiplantae</taxon>
        <taxon>Streptophyta</taxon>
        <taxon>Embryophyta</taxon>
        <taxon>Tracheophyta</taxon>
        <taxon>Spermatophyta</taxon>
        <taxon>Magnoliopsida</taxon>
        <taxon>eudicotyledons</taxon>
        <taxon>Gunneridae</taxon>
        <taxon>Pentapetalae</taxon>
        <taxon>asterids</taxon>
        <taxon>lamiids</taxon>
        <taxon>Solanales</taxon>
        <taxon>Solanaceae</taxon>
        <taxon>Nicotianoideae</taxon>
        <taxon>Nicotianeae</taxon>
        <taxon>Nicotiana</taxon>
    </lineage>
</organism>
<keyword evidence="1" id="KW-1185">Reference proteome</keyword>